<gene>
    <name evidence="3" type="ORF">M422DRAFT_782139</name>
</gene>
<evidence type="ECO:0000313" key="4">
    <source>
        <dbReference type="Proteomes" id="UP000054279"/>
    </source>
</evidence>
<feature type="region of interest" description="Disordered" evidence="1">
    <location>
        <begin position="282"/>
        <end position="307"/>
    </location>
</feature>
<dbReference type="InterPro" id="IPR004147">
    <property type="entry name" value="ABC1_dom"/>
</dbReference>
<evidence type="ECO:0000259" key="2">
    <source>
        <dbReference type="Pfam" id="PF03109"/>
    </source>
</evidence>
<dbReference type="AlphaFoldDB" id="A0A0C9UP53"/>
<dbReference type="OrthoDB" id="2874131at2759"/>
<proteinExistence type="predicted"/>
<evidence type="ECO:0000313" key="3">
    <source>
        <dbReference type="EMBL" id="KIJ36584.1"/>
    </source>
</evidence>
<reference evidence="3 4" key="1">
    <citation type="submission" date="2014-06" db="EMBL/GenBank/DDBJ databases">
        <title>Evolutionary Origins and Diversification of the Mycorrhizal Mutualists.</title>
        <authorList>
            <consortium name="DOE Joint Genome Institute"/>
            <consortium name="Mycorrhizal Genomics Consortium"/>
            <person name="Kohler A."/>
            <person name="Kuo A."/>
            <person name="Nagy L.G."/>
            <person name="Floudas D."/>
            <person name="Copeland A."/>
            <person name="Barry K.W."/>
            <person name="Cichocki N."/>
            <person name="Veneault-Fourrey C."/>
            <person name="LaButti K."/>
            <person name="Lindquist E.A."/>
            <person name="Lipzen A."/>
            <person name="Lundell T."/>
            <person name="Morin E."/>
            <person name="Murat C."/>
            <person name="Riley R."/>
            <person name="Ohm R."/>
            <person name="Sun H."/>
            <person name="Tunlid A."/>
            <person name="Henrissat B."/>
            <person name="Grigoriev I.V."/>
            <person name="Hibbett D.S."/>
            <person name="Martin F."/>
        </authorList>
    </citation>
    <scope>NUCLEOTIDE SEQUENCE [LARGE SCALE GENOMIC DNA]</scope>
    <source>
        <strain evidence="3 4">SS14</strain>
    </source>
</reference>
<dbReference type="Pfam" id="PF03109">
    <property type="entry name" value="ABC1"/>
    <property type="match status" value="1"/>
</dbReference>
<name>A0A0C9UP53_SPHS4</name>
<feature type="domain" description="ABC1 atypical kinase-like" evidence="2">
    <location>
        <begin position="182"/>
        <end position="225"/>
    </location>
</feature>
<dbReference type="HOGENOM" id="CLU_078874_0_0_1"/>
<dbReference type="EMBL" id="KN837176">
    <property type="protein sequence ID" value="KIJ36584.1"/>
    <property type="molecule type" value="Genomic_DNA"/>
</dbReference>
<dbReference type="SUPFAM" id="SSF56112">
    <property type="entry name" value="Protein kinase-like (PK-like)"/>
    <property type="match status" value="1"/>
</dbReference>
<sequence length="307" mass="35313">MAASWPKHIYHFQDTGCHVEEPLRSYFAVSDQNLLVLRIPPSFPVQHRSILSSLLSEEEIQDFDYAKFIQQNDNTWKIVFQCGPPPALRCSLWALIDERDIQILDWFTGEVKYGIWNNQEVIVKVACSPLVDENLYIASQSEAYRFTHGSGLTPRFLGHLVRSGVVIGFVLEVVRGRSLRKTEEDRELLRAALEKLFSWGTIHSDLNWGNLIVSKDGIRFIDFNLIAIPPDMSTDIPMANALDRMFEMEMWRFDEDYVVSMPDSELNPPNIDWEEMDEMDTLDSGVAPSLPQLQKEYRSRDAAPVFP</sequence>
<protein>
    <recommendedName>
        <fullName evidence="2">ABC1 atypical kinase-like domain-containing protein</fullName>
    </recommendedName>
</protein>
<accession>A0A0C9UP53</accession>
<organism evidence="3 4">
    <name type="scientific">Sphaerobolus stellatus (strain SS14)</name>
    <dbReference type="NCBI Taxonomy" id="990650"/>
    <lineage>
        <taxon>Eukaryota</taxon>
        <taxon>Fungi</taxon>
        <taxon>Dikarya</taxon>
        <taxon>Basidiomycota</taxon>
        <taxon>Agaricomycotina</taxon>
        <taxon>Agaricomycetes</taxon>
        <taxon>Phallomycetidae</taxon>
        <taxon>Geastrales</taxon>
        <taxon>Sphaerobolaceae</taxon>
        <taxon>Sphaerobolus</taxon>
    </lineage>
</organism>
<evidence type="ECO:0000256" key="1">
    <source>
        <dbReference type="SAM" id="MobiDB-lite"/>
    </source>
</evidence>
<dbReference type="Proteomes" id="UP000054279">
    <property type="component" value="Unassembled WGS sequence"/>
</dbReference>
<dbReference type="InterPro" id="IPR011009">
    <property type="entry name" value="Kinase-like_dom_sf"/>
</dbReference>
<keyword evidence="4" id="KW-1185">Reference proteome</keyword>